<evidence type="ECO:0000256" key="5">
    <source>
        <dbReference type="ARBA" id="ARBA00022927"/>
    </source>
</evidence>
<keyword evidence="7 9" id="KW-0472">Membrane</keyword>
<comment type="similarity">
    <text evidence="8">Belongs to the exbB/tolQ family.</text>
</comment>
<keyword evidence="11" id="KW-0966">Cell projection</keyword>
<comment type="caution">
    <text evidence="11">The sequence shown here is derived from an EMBL/GenBank/DDBJ whole genome shotgun (WGS) entry which is preliminary data.</text>
</comment>
<evidence type="ECO:0000256" key="6">
    <source>
        <dbReference type="ARBA" id="ARBA00022989"/>
    </source>
</evidence>
<evidence type="ECO:0000256" key="1">
    <source>
        <dbReference type="ARBA" id="ARBA00004651"/>
    </source>
</evidence>
<feature type="transmembrane region" description="Helical" evidence="9">
    <location>
        <begin position="129"/>
        <end position="149"/>
    </location>
</feature>
<dbReference type="InterPro" id="IPR050790">
    <property type="entry name" value="ExbB/TolQ_transport"/>
</dbReference>
<comment type="subcellular location">
    <subcellularLocation>
        <location evidence="1">Cell membrane</location>
        <topology evidence="1">Multi-pass membrane protein</topology>
    </subcellularLocation>
    <subcellularLocation>
        <location evidence="8">Membrane</location>
        <topology evidence="8">Multi-pass membrane protein</topology>
    </subcellularLocation>
</comment>
<reference evidence="11 12" key="1">
    <citation type="submission" date="2013-10" db="EMBL/GenBank/DDBJ databases">
        <title>Salinisphaera orenii MK-B5 Genome Sequencing.</title>
        <authorList>
            <person name="Lai Q."/>
            <person name="Li C."/>
            <person name="Shao Z."/>
        </authorList>
    </citation>
    <scope>NUCLEOTIDE SEQUENCE [LARGE SCALE GENOMIC DNA]</scope>
    <source>
        <strain evidence="11 12">MK-B5</strain>
    </source>
</reference>
<evidence type="ECO:0000259" key="10">
    <source>
        <dbReference type="Pfam" id="PF01618"/>
    </source>
</evidence>
<evidence type="ECO:0000256" key="8">
    <source>
        <dbReference type="RuleBase" id="RU004057"/>
    </source>
</evidence>
<feature type="domain" description="MotA/TolQ/ExbB proton channel" evidence="10">
    <location>
        <begin position="82"/>
        <end position="205"/>
    </location>
</feature>
<evidence type="ECO:0000313" key="11">
    <source>
        <dbReference type="EMBL" id="ROO29257.1"/>
    </source>
</evidence>
<sequence>MSGLLETLGGLFSGLNRTLALGGPVVLILIAMSILALTIVVAKLLQFRRVRINDRRTARSALGVYRSGNAAGAVTMARRSPNPAARVLARAIQLRSRQNAPEPILREEILQYGGDMLESLRSHLRPLEVIAALAPLLGLFGTVLGMIEAFRDLETAGSQVNPALLSGGIWQALLTTAVGLAVAMPVIVALNWLERTIDRAAHEMDSVVTRVFTVDLSRSPSAALGNDDDESDHSTPFI</sequence>
<evidence type="ECO:0000256" key="3">
    <source>
        <dbReference type="ARBA" id="ARBA00022475"/>
    </source>
</evidence>
<evidence type="ECO:0000256" key="4">
    <source>
        <dbReference type="ARBA" id="ARBA00022692"/>
    </source>
</evidence>
<keyword evidence="2 8" id="KW-0813">Transport</keyword>
<keyword evidence="4 9" id="KW-0812">Transmembrane</keyword>
<dbReference type="PANTHER" id="PTHR30625:SF15">
    <property type="entry name" value="BIOPOLYMER TRANSPORT PROTEIN EXBB"/>
    <property type="match status" value="1"/>
</dbReference>
<keyword evidence="11" id="KW-0969">Cilium</keyword>
<proteinExistence type="inferred from homology"/>
<evidence type="ECO:0000256" key="9">
    <source>
        <dbReference type="SAM" id="Phobius"/>
    </source>
</evidence>
<dbReference type="EMBL" id="AYKH01000005">
    <property type="protein sequence ID" value="ROO29257.1"/>
    <property type="molecule type" value="Genomic_DNA"/>
</dbReference>
<organism evidence="11 12">
    <name type="scientific">Salinisphaera orenii MK-B5</name>
    <dbReference type="NCBI Taxonomy" id="856730"/>
    <lineage>
        <taxon>Bacteria</taxon>
        <taxon>Pseudomonadati</taxon>
        <taxon>Pseudomonadota</taxon>
        <taxon>Gammaproteobacteria</taxon>
        <taxon>Salinisphaerales</taxon>
        <taxon>Salinisphaeraceae</taxon>
        <taxon>Salinisphaera</taxon>
    </lineage>
</organism>
<dbReference type="GO" id="GO:0017038">
    <property type="term" value="P:protein import"/>
    <property type="evidence" value="ECO:0007669"/>
    <property type="project" value="TreeGrafter"/>
</dbReference>
<dbReference type="PANTHER" id="PTHR30625">
    <property type="entry name" value="PROTEIN TOLQ"/>
    <property type="match status" value="1"/>
</dbReference>
<protein>
    <submittedName>
        <fullName evidence="11">Flagellar motor protein MotA</fullName>
    </submittedName>
</protein>
<dbReference type="AlphaFoldDB" id="A0A423PUH9"/>
<keyword evidence="6 9" id="KW-1133">Transmembrane helix</keyword>
<gene>
    <name evidence="11" type="ORF">SAOR_04225</name>
</gene>
<keyword evidence="12" id="KW-1185">Reference proteome</keyword>
<dbReference type="Proteomes" id="UP000283993">
    <property type="component" value="Unassembled WGS sequence"/>
</dbReference>
<dbReference type="Pfam" id="PF01618">
    <property type="entry name" value="MotA_ExbB"/>
    <property type="match status" value="1"/>
</dbReference>
<evidence type="ECO:0000256" key="7">
    <source>
        <dbReference type="ARBA" id="ARBA00023136"/>
    </source>
</evidence>
<dbReference type="InterPro" id="IPR002898">
    <property type="entry name" value="MotA_ExbB_proton_chnl"/>
</dbReference>
<evidence type="ECO:0000313" key="12">
    <source>
        <dbReference type="Proteomes" id="UP000283993"/>
    </source>
</evidence>
<evidence type="ECO:0000256" key="2">
    <source>
        <dbReference type="ARBA" id="ARBA00022448"/>
    </source>
</evidence>
<accession>A0A423PUH9</accession>
<dbReference type="GO" id="GO:0005886">
    <property type="term" value="C:plasma membrane"/>
    <property type="evidence" value="ECO:0007669"/>
    <property type="project" value="UniProtKB-SubCell"/>
</dbReference>
<feature type="transmembrane region" description="Helical" evidence="9">
    <location>
        <begin position="169"/>
        <end position="193"/>
    </location>
</feature>
<keyword evidence="3" id="KW-1003">Cell membrane</keyword>
<feature type="transmembrane region" description="Helical" evidence="9">
    <location>
        <begin position="20"/>
        <end position="45"/>
    </location>
</feature>
<keyword evidence="5 8" id="KW-0653">Protein transport</keyword>
<keyword evidence="11" id="KW-0282">Flagellum</keyword>
<dbReference type="RefSeq" id="WP_123590696.1">
    <property type="nucleotide sequence ID" value="NZ_AYKH01000005.1"/>
</dbReference>
<name>A0A423PUH9_9GAMM</name>